<accession>A0ABR5XW45</accession>
<feature type="transmembrane region" description="Helical" evidence="1">
    <location>
        <begin position="245"/>
        <end position="263"/>
    </location>
</feature>
<name>A0ABR5XW45_9PROT</name>
<keyword evidence="3" id="KW-1185">Reference proteome</keyword>
<gene>
    <name evidence="2" type="ORF">AUP40_03725</name>
</gene>
<evidence type="ECO:0000256" key="1">
    <source>
        <dbReference type="SAM" id="Phobius"/>
    </source>
</evidence>
<reference evidence="2 3" key="1">
    <citation type="submission" date="2015-12" db="EMBL/GenBank/DDBJ databases">
        <title>Genome sequence of Thalassospira xiamenensis MCCC 1A03005.</title>
        <authorList>
            <person name="Lu L."/>
            <person name="Lai Q."/>
            <person name="Shao Z."/>
            <person name="Qian P."/>
        </authorList>
    </citation>
    <scope>NUCLEOTIDE SEQUENCE [LARGE SCALE GENOMIC DNA]</scope>
    <source>
        <strain evidence="2 3">MCCC 1A03005</strain>
    </source>
</reference>
<comment type="caution">
    <text evidence="2">The sequence shown here is derived from an EMBL/GenBank/DDBJ whole genome shotgun (WGS) entry which is preliminary data.</text>
</comment>
<feature type="transmembrane region" description="Helical" evidence="1">
    <location>
        <begin position="205"/>
        <end position="225"/>
    </location>
</feature>
<keyword evidence="1" id="KW-1133">Transmembrane helix</keyword>
<proteinExistence type="predicted"/>
<dbReference type="EMBL" id="LPXL01000056">
    <property type="protein sequence ID" value="KZC97061.1"/>
    <property type="molecule type" value="Genomic_DNA"/>
</dbReference>
<evidence type="ECO:0000313" key="2">
    <source>
        <dbReference type="EMBL" id="KZC97061.1"/>
    </source>
</evidence>
<sequence length="363" mass="39670">MNCAISLLHITYVTVNYSQTTCCCVADTRHIHHKDGIMSYPHRPYGYDPAHCPVMGLVPIRRSRQSTTIDCLPDGNGGDGATDGDDNISARKTAASTIGRIAFPFGDIGANKFGSSDVENMIDYVVATRQGWRASLVMRSFLRWWRKDEGLDADAQMRKTSDAIVMLLALNQGRDGFVHGYLSDLAGGHEQLDNTQRAFFRSLRVAAIALALSPILLVVSVILFLHVDQIVSAGHGKLFGFSYDLLFFVGSFGAIGALVSMMMRLGKDVDWAEMEPASVFFNFLFRPCLGFCFALIVLLALRAGILPIPLDQLHNISDMDQIGTISGAGQQISIVLVLAFLSGFSERLSSALVKRVEDRVEAG</sequence>
<organism evidence="2 3">
    <name type="scientific">Thalassospira xiamenensis</name>
    <dbReference type="NCBI Taxonomy" id="220697"/>
    <lineage>
        <taxon>Bacteria</taxon>
        <taxon>Pseudomonadati</taxon>
        <taxon>Pseudomonadota</taxon>
        <taxon>Alphaproteobacteria</taxon>
        <taxon>Rhodospirillales</taxon>
        <taxon>Thalassospiraceae</taxon>
        <taxon>Thalassospira</taxon>
    </lineage>
</organism>
<dbReference type="Proteomes" id="UP000076167">
    <property type="component" value="Unassembled WGS sequence"/>
</dbReference>
<keyword evidence="1" id="KW-0812">Transmembrane</keyword>
<evidence type="ECO:0000313" key="3">
    <source>
        <dbReference type="Proteomes" id="UP000076167"/>
    </source>
</evidence>
<feature type="transmembrane region" description="Helical" evidence="1">
    <location>
        <begin position="283"/>
        <end position="305"/>
    </location>
</feature>
<keyword evidence="1" id="KW-0472">Membrane</keyword>
<feature type="transmembrane region" description="Helical" evidence="1">
    <location>
        <begin position="325"/>
        <end position="345"/>
    </location>
</feature>
<protein>
    <submittedName>
        <fullName evidence="2">Uncharacterized protein</fullName>
    </submittedName>
</protein>